<comment type="subcellular location">
    <subcellularLocation>
        <location evidence="1">Cell membrane</location>
        <topology evidence="1">Multi-pass membrane protein</topology>
    </subcellularLocation>
</comment>
<evidence type="ECO:0000256" key="6">
    <source>
        <dbReference type="ARBA" id="ARBA00022692"/>
    </source>
</evidence>
<evidence type="ECO:0000256" key="3">
    <source>
        <dbReference type="ARBA" id="ARBA00012668"/>
    </source>
</evidence>
<evidence type="ECO:0000256" key="1">
    <source>
        <dbReference type="ARBA" id="ARBA00004651"/>
    </source>
</evidence>
<evidence type="ECO:0000256" key="5">
    <source>
        <dbReference type="ARBA" id="ARBA00022475"/>
    </source>
</evidence>
<dbReference type="GO" id="GO:0006826">
    <property type="term" value="P:iron ion transport"/>
    <property type="evidence" value="ECO:0007669"/>
    <property type="project" value="TreeGrafter"/>
</dbReference>
<evidence type="ECO:0000313" key="15">
    <source>
        <dbReference type="EMBL" id="KAJ8059783.1"/>
    </source>
</evidence>
<comment type="similarity">
    <text evidence="2">Belongs to the ferric reductase (FRE) family.</text>
</comment>
<proteinExistence type="inferred from homology"/>
<feature type="transmembrane region" description="Helical" evidence="13">
    <location>
        <begin position="255"/>
        <end position="273"/>
    </location>
</feature>
<keyword evidence="5" id="KW-1003">Cell membrane</keyword>
<dbReference type="SFLD" id="SFLDG01168">
    <property type="entry name" value="Ferric_reductase_subgroup_(FRE"/>
    <property type="match status" value="1"/>
</dbReference>
<feature type="domain" description="FAD-binding FR-type" evidence="14">
    <location>
        <begin position="303"/>
        <end position="447"/>
    </location>
</feature>
<dbReference type="InterPro" id="IPR051410">
    <property type="entry name" value="Ferric/Cupric_Reductase"/>
</dbReference>
<keyword evidence="6 13" id="KW-0812">Transmembrane</keyword>
<evidence type="ECO:0000256" key="2">
    <source>
        <dbReference type="ARBA" id="ARBA00006278"/>
    </source>
</evidence>
<keyword evidence="9" id="KW-0560">Oxidoreductase</keyword>
<dbReference type="InterPro" id="IPR013121">
    <property type="entry name" value="Fe_red_NAD-bd_6"/>
</dbReference>
<organism evidence="15 16">
    <name type="scientific">Sclerotinia nivalis</name>
    <dbReference type="NCBI Taxonomy" id="352851"/>
    <lineage>
        <taxon>Eukaryota</taxon>
        <taxon>Fungi</taxon>
        <taxon>Dikarya</taxon>
        <taxon>Ascomycota</taxon>
        <taxon>Pezizomycotina</taxon>
        <taxon>Leotiomycetes</taxon>
        <taxon>Helotiales</taxon>
        <taxon>Sclerotiniaceae</taxon>
        <taxon>Sclerotinia</taxon>
    </lineage>
</organism>
<keyword evidence="7" id="KW-0249">Electron transport</keyword>
<dbReference type="Pfam" id="PF08030">
    <property type="entry name" value="NAD_binding_6"/>
    <property type="match status" value="1"/>
</dbReference>
<dbReference type="PANTHER" id="PTHR32361:SF3">
    <property type="entry name" value="REDUCTASE, PUTATIVE (AFU_ORTHOLOGUE AFUA_6G13750)-RELATED"/>
    <property type="match status" value="1"/>
</dbReference>
<feature type="transmembrane region" description="Helical" evidence="13">
    <location>
        <begin position="285"/>
        <end position="305"/>
    </location>
</feature>
<evidence type="ECO:0000256" key="9">
    <source>
        <dbReference type="ARBA" id="ARBA00023002"/>
    </source>
</evidence>
<dbReference type="PROSITE" id="PS51384">
    <property type="entry name" value="FAD_FR"/>
    <property type="match status" value="1"/>
</dbReference>
<comment type="caution">
    <text evidence="15">The sequence shown here is derived from an EMBL/GenBank/DDBJ whole genome shotgun (WGS) entry which is preliminary data.</text>
</comment>
<dbReference type="OrthoDB" id="167398at2759"/>
<dbReference type="EMBL" id="JAPEIS010000014">
    <property type="protein sequence ID" value="KAJ8059783.1"/>
    <property type="molecule type" value="Genomic_DNA"/>
</dbReference>
<dbReference type="SUPFAM" id="SSF52343">
    <property type="entry name" value="Ferredoxin reductase-like, C-terminal NADP-linked domain"/>
    <property type="match status" value="1"/>
</dbReference>
<evidence type="ECO:0000256" key="12">
    <source>
        <dbReference type="ARBA" id="ARBA00048483"/>
    </source>
</evidence>
<dbReference type="Pfam" id="PF01794">
    <property type="entry name" value="Ferric_reduct"/>
    <property type="match status" value="1"/>
</dbReference>
<dbReference type="Pfam" id="PF08022">
    <property type="entry name" value="FAD_binding_8"/>
    <property type="match status" value="1"/>
</dbReference>
<accession>A0A9X0ACQ9</accession>
<evidence type="ECO:0000313" key="16">
    <source>
        <dbReference type="Proteomes" id="UP001152300"/>
    </source>
</evidence>
<dbReference type="EC" id="1.16.1.9" evidence="3"/>
<protein>
    <recommendedName>
        <fullName evidence="3">ferric-chelate reductase (NADPH)</fullName>
        <ecNumber evidence="3">1.16.1.9</ecNumber>
    </recommendedName>
</protein>
<keyword evidence="10" id="KW-0406">Ion transport</keyword>
<dbReference type="CDD" id="cd06186">
    <property type="entry name" value="NOX_Duox_like_FAD_NADP"/>
    <property type="match status" value="1"/>
</dbReference>
<evidence type="ECO:0000256" key="10">
    <source>
        <dbReference type="ARBA" id="ARBA00023065"/>
    </source>
</evidence>
<evidence type="ECO:0000256" key="7">
    <source>
        <dbReference type="ARBA" id="ARBA00022982"/>
    </source>
</evidence>
<dbReference type="GO" id="GO:0005886">
    <property type="term" value="C:plasma membrane"/>
    <property type="evidence" value="ECO:0007669"/>
    <property type="project" value="UniProtKB-SubCell"/>
</dbReference>
<dbReference type="GO" id="GO:0015677">
    <property type="term" value="P:copper ion import"/>
    <property type="evidence" value="ECO:0007669"/>
    <property type="project" value="TreeGrafter"/>
</dbReference>
<reference evidence="15" key="1">
    <citation type="submission" date="2022-11" db="EMBL/GenBank/DDBJ databases">
        <title>Genome Resource of Sclerotinia nivalis Strain SnTB1, a Plant Pathogen Isolated from American Ginseng.</title>
        <authorList>
            <person name="Fan S."/>
        </authorList>
    </citation>
    <scope>NUCLEOTIDE SEQUENCE</scope>
    <source>
        <strain evidence="15">SnTB1</strain>
    </source>
</reference>
<keyword evidence="11 13" id="KW-0472">Membrane</keyword>
<evidence type="ECO:0000256" key="4">
    <source>
        <dbReference type="ARBA" id="ARBA00022448"/>
    </source>
</evidence>
<dbReference type="GO" id="GO:0006879">
    <property type="term" value="P:intracellular iron ion homeostasis"/>
    <property type="evidence" value="ECO:0007669"/>
    <property type="project" value="TreeGrafter"/>
</dbReference>
<sequence length="659" mass="74434">MEVIEARHIQMADNMSTMEPHWGYADRVLPCKNDPGSCEYLDAVYHTHDVSMLYTFILWAVIGGLLLILTTLRFMKPSGQTTTKARDSEIQSRASNSYWYYRAWRGTTATTQRFLLPESFVKFFGHVTGLQVLILAILLGYLLIFTFVGEVYKRWITPVKKTNLFNTRSGLGGFSDRVGAFAYALTPFTVLLSSRESVLSLSTGIQYQSFNFLHRWTGRVIFIQSAVHAFGWTLIEARLYQPQPTTFQNWIKQPYMIWGCVALIFLCFLYVFSIRRVIQWTGYEFFRKTHYVVACLYIGACWGHWQQLKCWMIASLGLFFIDRGVRILRTLLIHVGYFDANGNAGLGFHPAQSTLQYFDDKDGGVIRLEFDHRHAPWSLGQHFFLCFPALSVWQSHPLTIASLPSNHHTYIIRCRSGETGNLKNLALNSTLSTPVIISGPYGEPLLKLNEEPTNILAIAGGTGISLTLPLVLAATASDATIYEGRAVDFIWIVRRSSCLEWISEELETIKQRTRNAKLNLNVHIYITQEEPSSSSEEKTEENMLNDEKIITTGDTIATSIKISNSSSNSSSDLSAENSGFRYKISYLGGCKCCHPDLRGLVNRFMDERAGEVYRTRVVASGPKGMGRDLRRAVAGCCDGGMVLRGEKRGDVELVWDARD</sequence>
<dbReference type="PANTHER" id="PTHR32361">
    <property type="entry name" value="FERRIC/CUPRIC REDUCTASE TRANSMEMBRANE COMPONENT"/>
    <property type="match status" value="1"/>
</dbReference>
<feature type="transmembrane region" description="Helical" evidence="13">
    <location>
        <begin position="52"/>
        <end position="72"/>
    </location>
</feature>
<feature type="transmembrane region" description="Helical" evidence="13">
    <location>
        <begin position="216"/>
        <end position="235"/>
    </location>
</feature>
<dbReference type="InterPro" id="IPR039261">
    <property type="entry name" value="FNR_nucleotide-bd"/>
</dbReference>
<feature type="transmembrane region" description="Helical" evidence="13">
    <location>
        <begin position="123"/>
        <end position="148"/>
    </location>
</feature>
<evidence type="ECO:0000256" key="11">
    <source>
        <dbReference type="ARBA" id="ARBA00023136"/>
    </source>
</evidence>
<dbReference type="SUPFAM" id="SSF63380">
    <property type="entry name" value="Riboflavin synthase domain-like"/>
    <property type="match status" value="1"/>
</dbReference>
<keyword evidence="4" id="KW-0813">Transport</keyword>
<comment type="catalytic activity">
    <reaction evidence="12">
        <text>2 a Fe(II)-siderophore + NADP(+) + H(+) = 2 a Fe(III)-siderophore + NADPH</text>
        <dbReference type="Rhea" id="RHEA:28795"/>
        <dbReference type="Rhea" id="RHEA-COMP:11342"/>
        <dbReference type="Rhea" id="RHEA-COMP:11344"/>
        <dbReference type="ChEBI" id="CHEBI:15378"/>
        <dbReference type="ChEBI" id="CHEBI:29033"/>
        <dbReference type="ChEBI" id="CHEBI:29034"/>
        <dbReference type="ChEBI" id="CHEBI:57783"/>
        <dbReference type="ChEBI" id="CHEBI:58349"/>
        <dbReference type="EC" id="1.16.1.9"/>
    </reaction>
</comment>
<name>A0A9X0ACQ9_9HELO</name>
<dbReference type="InterPro" id="IPR017938">
    <property type="entry name" value="Riboflavin_synthase-like_b-brl"/>
</dbReference>
<keyword evidence="16" id="KW-1185">Reference proteome</keyword>
<dbReference type="SFLD" id="SFLDS00052">
    <property type="entry name" value="Ferric_Reductase_Domain"/>
    <property type="match status" value="1"/>
</dbReference>
<evidence type="ECO:0000256" key="13">
    <source>
        <dbReference type="SAM" id="Phobius"/>
    </source>
</evidence>
<dbReference type="AlphaFoldDB" id="A0A9X0ACQ9"/>
<evidence type="ECO:0000256" key="8">
    <source>
        <dbReference type="ARBA" id="ARBA00022989"/>
    </source>
</evidence>
<evidence type="ECO:0000259" key="14">
    <source>
        <dbReference type="PROSITE" id="PS51384"/>
    </source>
</evidence>
<dbReference type="Proteomes" id="UP001152300">
    <property type="component" value="Unassembled WGS sequence"/>
</dbReference>
<keyword evidence="8 13" id="KW-1133">Transmembrane helix</keyword>
<dbReference type="InterPro" id="IPR017927">
    <property type="entry name" value="FAD-bd_FR_type"/>
</dbReference>
<gene>
    <name evidence="15" type="ORF">OCU04_011415</name>
</gene>
<dbReference type="InterPro" id="IPR013112">
    <property type="entry name" value="FAD-bd_8"/>
</dbReference>
<dbReference type="GO" id="GO:0052851">
    <property type="term" value="F:ferric-chelate reductase (NADPH) activity"/>
    <property type="evidence" value="ECO:0007669"/>
    <property type="project" value="UniProtKB-EC"/>
</dbReference>
<dbReference type="Gene3D" id="3.40.50.80">
    <property type="entry name" value="Nucleotide-binding domain of ferredoxin-NADP reductase (FNR) module"/>
    <property type="match status" value="1"/>
</dbReference>
<dbReference type="InterPro" id="IPR013130">
    <property type="entry name" value="Fe3_Rdtase_TM_dom"/>
</dbReference>